<feature type="region of interest" description="Disordered" evidence="1">
    <location>
        <begin position="256"/>
        <end position="293"/>
    </location>
</feature>
<evidence type="ECO:0000256" key="2">
    <source>
        <dbReference type="SAM" id="Phobius"/>
    </source>
</evidence>
<protein>
    <submittedName>
        <fullName evidence="3">Uncharacterized protein</fullName>
    </submittedName>
</protein>
<keyword evidence="4" id="KW-1185">Reference proteome</keyword>
<dbReference type="Proteomes" id="UP000799753">
    <property type="component" value="Unassembled WGS sequence"/>
</dbReference>
<gene>
    <name evidence="3" type="ORF">P280DRAFT_474729</name>
</gene>
<feature type="transmembrane region" description="Helical" evidence="2">
    <location>
        <begin position="7"/>
        <end position="29"/>
    </location>
</feature>
<feature type="transmembrane region" description="Helical" evidence="2">
    <location>
        <begin position="114"/>
        <end position="137"/>
    </location>
</feature>
<sequence length="293" mass="31659">MQNPHGLRLVGLIAPPIFLLALSCLTFLLERISTSTLKSQVTRNFDTGTPEISLPILSNNTATTATQEIPISTNIAPTLANIGVAVFASCVGILGGCGIWELKKLEGSMRYQRMWAWMLLVWNAITIGLCVGVLGWASAVQGSEKGWSSAVDVGKGGDGVRLTRETWTCGVHRSFPGEGWAGSVCGLAKTIRFMLIPLAIAAALTMLATWILTRDRGGVKWLIGGKGRYEAFESVYEMNTSAPAQGPAPMHYGQPMPYPQPASSFPQRQQFQNTPPIQPQAVLPVEKTRSAFR</sequence>
<dbReference type="AlphaFoldDB" id="A0A6A6RJR5"/>
<feature type="transmembrane region" description="Helical" evidence="2">
    <location>
        <begin position="82"/>
        <end position="102"/>
    </location>
</feature>
<feature type="compositionally biased region" description="Polar residues" evidence="1">
    <location>
        <begin position="261"/>
        <end position="275"/>
    </location>
</feature>
<dbReference type="OrthoDB" id="3796171at2759"/>
<evidence type="ECO:0000313" key="3">
    <source>
        <dbReference type="EMBL" id="KAF2634318.1"/>
    </source>
</evidence>
<feature type="transmembrane region" description="Helical" evidence="2">
    <location>
        <begin position="191"/>
        <end position="212"/>
    </location>
</feature>
<name>A0A6A6RJR5_9PLEO</name>
<dbReference type="EMBL" id="MU006840">
    <property type="protein sequence ID" value="KAF2634318.1"/>
    <property type="molecule type" value="Genomic_DNA"/>
</dbReference>
<evidence type="ECO:0000256" key="1">
    <source>
        <dbReference type="SAM" id="MobiDB-lite"/>
    </source>
</evidence>
<accession>A0A6A6RJR5</accession>
<proteinExistence type="predicted"/>
<organism evidence="3 4">
    <name type="scientific">Massarina eburnea CBS 473.64</name>
    <dbReference type="NCBI Taxonomy" id="1395130"/>
    <lineage>
        <taxon>Eukaryota</taxon>
        <taxon>Fungi</taxon>
        <taxon>Dikarya</taxon>
        <taxon>Ascomycota</taxon>
        <taxon>Pezizomycotina</taxon>
        <taxon>Dothideomycetes</taxon>
        <taxon>Pleosporomycetidae</taxon>
        <taxon>Pleosporales</taxon>
        <taxon>Massarineae</taxon>
        <taxon>Massarinaceae</taxon>
        <taxon>Massarina</taxon>
    </lineage>
</organism>
<evidence type="ECO:0000313" key="4">
    <source>
        <dbReference type="Proteomes" id="UP000799753"/>
    </source>
</evidence>
<keyword evidence="2" id="KW-1133">Transmembrane helix</keyword>
<keyword evidence="2" id="KW-0812">Transmembrane</keyword>
<reference evidence="3" key="1">
    <citation type="journal article" date="2020" name="Stud. Mycol.">
        <title>101 Dothideomycetes genomes: a test case for predicting lifestyles and emergence of pathogens.</title>
        <authorList>
            <person name="Haridas S."/>
            <person name="Albert R."/>
            <person name="Binder M."/>
            <person name="Bloem J."/>
            <person name="Labutti K."/>
            <person name="Salamov A."/>
            <person name="Andreopoulos B."/>
            <person name="Baker S."/>
            <person name="Barry K."/>
            <person name="Bills G."/>
            <person name="Bluhm B."/>
            <person name="Cannon C."/>
            <person name="Castanera R."/>
            <person name="Culley D."/>
            <person name="Daum C."/>
            <person name="Ezra D."/>
            <person name="Gonzalez J."/>
            <person name="Henrissat B."/>
            <person name="Kuo A."/>
            <person name="Liang C."/>
            <person name="Lipzen A."/>
            <person name="Lutzoni F."/>
            <person name="Magnuson J."/>
            <person name="Mondo S."/>
            <person name="Nolan M."/>
            <person name="Ohm R."/>
            <person name="Pangilinan J."/>
            <person name="Park H.-J."/>
            <person name="Ramirez L."/>
            <person name="Alfaro M."/>
            <person name="Sun H."/>
            <person name="Tritt A."/>
            <person name="Yoshinaga Y."/>
            <person name="Zwiers L.-H."/>
            <person name="Turgeon B."/>
            <person name="Goodwin S."/>
            <person name="Spatafora J."/>
            <person name="Crous P."/>
            <person name="Grigoriev I."/>
        </authorList>
    </citation>
    <scope>NUCLEOTIDE SEQUENCE</scope>
    <source>
        <strain evidence="3">CBS 473.64</strain>
    </source>
</reference>
<keyword evidence="2" id="KW-0472">Membrane</keyword>